<dbReference type="InParanoid" id="A2DG98"/>
<dbReference type="KEGG" id="tva:5466022"/>
<accession>A2DG98</accession>
<evidence type="ECO:0000256" key="1">
    <source>
        <dbReference type="SAM" id="Phobius"/>
    </source>
</evidence>
<dbReference type="RefSeq" id="XP_001581480.1">
    <property type="nucleotide sequence ID" value="XM_001581430.1"/>
</dbReference>
<evidence type="ECO:0000313" key="3">
    <source>
        <dbReference type="Proteomes" id="UP000001542"/>
    </source>
</evidence>
<evidence type="ECO:0000313" key="2">
    <source>
        <dbReference type="EMBL" id="EAY20494.1"/>
    </source>
</evidence>
<keyword evidence="1" id="KW-0812">Transmembrane</keyword>
<organism evidence="2 3">
    <name type="scientific">Trichomonas vaginalis (strain ATCC PRA-98 / G3)</name>
    <dbReference type="NCBI Taxonomy" id="412133"/>
    <lineage>
        <taxon>Eukaryota</taxon>
        <taxon>Metamonada</taxon>
        <taxon>Parabasalia</taxon>
        <taxon>Trichomonadida</taxon>
        <taxon>Trichomonadidae</taxon>
        <taxon>Trichomonas</taxon>
    </lineage>
</organism>
<sequence>MEKAPNKRVSKEVKEDVNRIEQLKLKFIVIRMWFTCGETPPQSVKITIFGVLALIFAAFKVGTNCYKSIRYLDHKTPQNYALLVTTIFIVVPSLYILFISFCCWRRIAGYDWWMIPHLT</sequence>
<protein>
    <recommendedName>
        <fullName evidence="4">Transmembrane protein</fullName>
    </recommendedName>
</protein>
<proteinExistence type="predicted"/>
<name>A2DG98_TRIV3</name>
<keyword evidence="1" id="KW-0472">Membrane</keyword>
<dbReference type="AlphaFoldDB" id="A2DG98"/>
<feature type="transmembrane region" description="Helical" evidence="1">
    <location>
        <begin position="80"/>
        <end position="107"/>
    </location>
</feature>
<dbReference type="Proteomes" id="UP000001542">
    <property type="component" value="Unassembled WGS sequence"/>
</dbReference>
<reference evidence="2" key="1">
    <citation type="submission" date="2006-10" db="EMBL/GenBank/DDBJ databases">
        <authorList>
            <person name="Amadeo P."/>
            <person name="Zhao Q."/>
            <person name="Wortman J."/>
            <person name="Fraser-Liggett C."/>
            <person name="Carlton J."/>
        </authorList>
    </citation>
    <scope>NUCLEOTIDE SEQUENCE</scope>
    <source>
        <strain evidence="2">G3</strain>
    </source>
</reference>
<evidence type="ECO:0008006" key="4">
    <source>
        <dbReference type="Google" id="ProtNLM"/>
    </source>
</evidence>
<feature type="transmembrane region" description="Helical" evidence="1">
    <location>
        <begin position="42"/>
        <end position="59"/>
    </location>
</feature>
<reference evidence="2" key="2">
    <citation type="journal article" date="2007" name="Science">
        <title>Draft genome sequence of the sexually transmitted pathogen Trichomonas vaginalis.</title>
        <authorList>
            <person name="Carlton J.M."/>
            <person name="Hirt R.P."/>
            <person name="Silva J.C."/>
            <person name="Delcher A.L."/>
            <person name="Schatz M."/>
            <person name="Zhao Q."/>
            <person name="Wortman J.R."/>
            <person name="Bidwell S.L."/>
            <person name="Alsmark U.C.M."/>
            <person name="Besteiro S."/>
            <person name="Sicheritz-Ponten T."/>
            <person name="Noel C.J."/>
            <person name="Dacks J.B."/>
            <person name="Foster P.G."/>
            <person name="Simillion C."/>
            <person name="Van de Peer Y."/>
            <person name="Miranda-Saavedra D."/>
            <person name="Barton G.J."/>
            <person name="Westrop G.D."/>
            <person name="Mueller S."/>
            <person name="Dessi D."/>
            <person name="Fiori P.L."/>
            <person name="Ren Q."/>
            <person name="Paulsen I."/>
            <person name="Zhang H."/>
            <person name="Bastida-Corcuera F.D."/>
            <person name="Simoes-Barbosa A."/>
            <person name="Brown M.T."/>
            <person name="Hayes R.D."/>
            <person name="Mukherjee M."/>
            <person name="Okumura C.Y."/>
            <person name="Schneider R."/>
            <person name="Smith A.J."/>
            <person name="Vanacova S."/>
            <person name="Villalvazo M."/>
            <person name="Haas B.J."/>
            <person name="Pertea M."/>
            <person name="Feldblyum T.V."/>
            <person name="Utterback T.R."/>
            <person name="Shu C.L."/>
            <person name="Osoegawa K."/>
            <person name="de Jong P.J."/>
            <person name="Hrdy I."/>
            <person name="Horvathova L."/>
            <person name="Zubacova Z."/>
            <person name="Dolezal P."/>
            <person name="Malik S.B."/>
            <person name="Logsdon J.M. Jr."/>
            <person name="Henze K."/>
            <person name="Gupta A."/>
            <person name="Wang C.C."/>
            <person name="Dunne R.L."/>
            <person name="Upcroft J.A."/>
            <person name="Upcroft P."/>
            <person name="White O."/>
            <person name="Salzberg S.L."/>
            <person name="Tang P."/>
            <person name="Chiu C.-H."/>
            <person name="Lee Y.-S."/>
            <person name="Embley T.M."/>
            <person name="Coombs G.H."/>
            <person name="Mottram J.C."/>
            <person name="Tachezy J."/>
            <person name="Fraser-Liggett C.M."/>
            <person name="Johnson P.J."/>
        </authorList>
    </citation>
    <scope>NUCLEOTIDE SEQUENCE [LARGE SCALE GENOMIC DNA]</scope>
    <source>
        <strain evidence="2">G3</strain>
    </source>
</reference>
<keyword evidence="3" id="KW-1185">Reference proteome</keyword>
<dbReference type="EMBL" id="DS113197">
    <property type="protein sequence ID" value="EAY20494.1"/>
    <property type="molecule type" value="Genomic_DNA"/>
</dbReference>
<dbReference type="VEuPathDB" id="TrichDB:TVAG_238660"/>
<keyword evidence="1" id="KW-1133">Transmembrane helix</keyword>
<gene>
    <name evidence="2" type="ORF">TVAG_238660</name>
</gene>
<dbReference type="VEuPathDB" id="TrichDB:TVAGG3_0967360"/>